<sequence length="131" mass="14542">MSGNTNFYCGLVLLLLLQVQGRPRSDDSLQALTRLLEDEYGQYFTTEDLNNEAPEIPPAASLPDLNTDQSDLDLSWDRESREIASRPILARILKDLSNNPLRFRGRSKKGPSRGCFGVKLDRIGAMSGLGC</sequence>
<keyword evidence="6 8" id="KW-0838">Vasoactive</keyword>
<keyword evidence="4" id="KW-0165">Cleavage on pair of basic residues</keyword>
<dbReference type="InterPro" id="IPR000663">
    <property type="entry name" value="Natr_peptide"/>
</dbReference>
<evidence type="ECO:0000256" key="7">
    <source>
        <dbReference type="ARBA" id="ARBA00023157"/>
    </source>
</evidence>
<dbReference type="GO" id="GO:0007168">
    <property type="term" value="P:receptor guanylyl cyclase signaling pathway"/>
    <property type="evidence" value="ECO:0007669"/>
    <property type="project" value="TreeGrafter"/>
</dbReference>
<dbReference type="PROSITE" id="PS00263">
    <property type="entry name" value="NATRIURETIC_PEPTIDE"/>
    <property type="match status" value="1"/>
</dbReference>
<evidence type="ECO:0000256" key="5">
    <source>
        <dbReference type="ARBA" id="ARBA00022702"/>
    </source>
</evidence>
<organism evidence="11">
    <name type="scientific">Glaucostegus typus</name>
    <name type="common">Giant shovelnose ray</name>
    <dbReference type="NCBI Taxonomy" id="337882"/>
    <lineage>
        <taxon>Eukaryota</taxon>
        <taxon>Metazoa</taxon>
        <taxon>Chordata</taxon>
        <taxon>Craniata</taxon>
        <taxon>Vertebrata</taxon>
        <taxon>Chondrichthyes</taxon>
        <taxon>Elasmobranchii</taxon>
        <taxon>Batoidea</taxon>
        <taxon>Rhinopristiformes</taxon>
        <taxon>Glaucostegidae</taxon>
        <taxon>Glaucostegus</taxon>
    </lineage>
</organism>
<dbReference type="AlphaFoldDB" id="Q2MH72"/>
<dbReference type="PRINTS" id="PR00710">
    <property type="entry name" value="NATPEPTIDES"/>
</dbReference>
<dbReference type="GO" id="GO:0005576">
    <property type="term" value="C:extracellular region"/>
    <property type="evidence" value="ECO:0007669"/>
    <property type="project" value="UniProtKB-SubCell"/>
</dbReference>
<feature type="region of interest" description="Disordered" evidence="9">
    <location>
        <begin position="47"/>
        <end position="67"/>
    </location>
</feature>
<evidence type="ECO:0000313" key="11">
    <source>
        <dbReference type="EMBL" id="BAE78507.1"/>
    </source>
</evidence>
<evidence type="ECO:0000256" key="3">
    <source>
        <dbReference type="ARBA" id="ARBA00022525"/>
    </source>
</evidence>
<comment type="similarity">
    <text evidence="2 8">Belongs to the natriuretic peptide family.</text>
</comment>
<keyword evidence="10" id="KW-0732">Signal</keyword>
<accession>Q2MH72</accession>
<dbReference type="PANTHER" id="PTHR12167:SF5">
    <property type="entry name" value="C-TYPE NATRIURETIC PEPTIDE 3-LIKE PRECURSOR"/>
    <property type="match status" value="1"/>
</dbReference>
<evidence type="ECO:0000256" key="4">
    <source>
        <dbReference type="ARBA" id="ARBA00022685"/>
    </source>
</evidence>
<evidence type="ECO:0000256" key="1">
    <source>
        <dbReference type="ARBA" id="ARBA00004613"/>
    </source>
</evidence>
<evidence type="ECO:0000256" key="9">
    <source>
        <dbReference type="SAM" id="MobiDB-lite"/>
    </source>
</evidence>
<feature type="chain" id="PRO_5004212687" evidence="10">
    <location>
        <begin position="22"/>
        <end position="131"/>
    </location>
</feature>
<dbReference type="EMBL" id="AB222245">
    <property type="protein sequence ID" value="BAE78507.1"/>
    <property type="molecule type" value="mRNA"/>
</dbReference>
<keyword evidence="7" id="KW-1015">Disulfide bond</keyword>
<evidence type="ECO:0000256" key="6">
    <source>
        <dbReference type="ARBA" id="ARBA00022858"/>
    </source>
</evidence>
<name>Q2MH72_GLATY</name>
<dbReference type="GO" id="GO:0005179">
    <property type="term" value="F:hormone activity"/>
    <property type="evidence" value="ECO:0007669"/>
    <property type="project" value="UniProtKB-KW"/>
</dbReference>
<evidence type="ECO:0000256" key="10">
    <source>
        <dbReference type="SAM" id="SignalP"/>
    </source>
</evidence>
<comment type="subcellular location">
    <subcellularLocation>
        <location evidence="1 8">Secreted</location>
    </subcellularLocation>
</comment>
<dbReference type="InterPro" id="IPR002406">
    <property type="entry name" value="C_natriurtcpep"/>
</dbReference>
<dbReference type="GO" id="GO:0097746">
    <property type="term" value="P:blood vessel diameter maintenance"/>
    <property type="evidence" value="ECO:0007669"/>
    <property type="project" value="UniProtKB-KW"/>
</dbReference>
<dbReference type="InterPro" id="IPR030480">
    <property type="entry name" value="Natr_peptide_CS"/>
</dbReference>
<keyword evidence="3" id="KW-0964">Secreted</keyword>
<protein>
    <submittedName>
        <fullName evidence="11">C-type natriuretic peptide</fullName>
    </submittedName>
</protein>
<proteinExistence type="evidence at transcript level"/>
<dbReference type="PRINTS" id="PR00713">
    <property type="entry name" value="CNATPEPTIDE"/>
</dbReference>
<dbReference type="Pfam" id="PF00212">
    <property type="entry name" value="ANP"/>
    <property type="match status" value="1"/>
</dbReference>
<feature type="signal peptide" evidence="10">
    <location>
        <begin position="1"/>
        <end position="21"/>
    </location>
</feature>
<evidence type="ECO:0000256" key="2">
    <source>
        <dbReference type="ARBA" id="ARBA00009041"/>
    </source>
</evidence>
<evidence type="ECO:0000256" key="8">
    <source>
        <dbReference type="RuleBase" id="RU003686"/>
    </source>
</evidence>
<dbReference type="PANTHER" id="PTHR12167">
    <property type="entry name" value="C-TYPE NATRIURETIC PEPTIDE"/>
    <property type="match status" value="1"/>
</dbReference>
<dbReference type="SMART" id="SM00183">
    <property type="entry name" value="NAT_PEP"/>
    <property type="match status" value="1"/>
</dbReference>
<reference evidence="11" key="1">
    <citation type="journal article" date="2006" name="Gen. Comp. Endocrinol.">
        <title>Extremely high conservation in the untranslated region as well as the coding region of CNP mRNAs throughout elasmobranch species.</title>
        <authorList>
            <person name="Hyodo S."/>
            <person name="Kawakoshi A."/>
            <person name="Baltolo R.C."/>
            <person name="Takei Y."/>
            <person name="Toop T."/>
            <person name="Donald J.A."/>
        </authorList>
    </citation>
    <scope>NUCLEOTIDE SEQUENCE</scope>
</reference>
<keyword evidence="5" id="KW-0372">Hormone</keyword>
<dbReference type="GO" id="GO:0006182">
    <property type="term" value="P:cGMP biosynthetic process"/>
    <property type="evidence" value="ECO:0007669"/>
    <property type="project" value="TreeGrafter"/>
</dbReference>